<sequence length="65" mass="7002">MSLLVQAAPGLKVPMDGQPHRYITDDTPVAVAETAYYLRCLDYGDLVRVTPEAAAPQKGAEKNGK</sequence>
<dbReference type="EMBL" id="CP059567">
    <property type="protein sequence ID" value="QMT39996.1"/>
    <property type="molecule type" value="Genomic_DNA"/>
</dbReference>
<dbReference type="RefSeq" id="WP_182121754.1">
    <property type="nucleotide sequence ID" value="NZ_CP059567.1"/>
</dbReference>
<accession>A0A7D7NB07</accession>
<name>A0A7D7NB07_9NEIS</name>
<proteinExistence type="predicted"/>
<organism evidence="1 2">
    <name type="scientific">Neisseria shayeganii</name>
    <dbReference type="NCBI Taxonomy" id="607712"/>
    <lineage>
        <taxon>Bacteria</taxon>
        <taxon>Pseudomonadati</taxon>
        <taxon>Pseudomonadota</taxon>
        <taxon>Betaproteobacteria</taxon>
        <taxon>Neisseriales</taxon>
        <taxon>Neisseriaceae</taxon>
        <taxon>Neisseria</taxon>
    </lineage>
</organism>
<gene>
    <name evidence="1" type="ORF">H3L94_09070</name>
</gene>
<evidence type="ECO:0000313" key="1">
    <source>
        <dbReference type="EMBL" id="QMT39996.1"/>
    </source>
</evidence>
<dbReference type="Proteomes" id="UP000514752">
    <property type="component" value="Chromosome"/>
</dbReference>
<protein>
    <submittedName>
        <fullName evidence="1">DUF2635 domain-containing protein</fullName>
    </submittedName>
</protein>
<evidence type="ECO:0000313" key="2">
    <source>
        <dbReference type="Proteomes" id="UP000514752"/>
    </source>
</evidence>
<reference evidence="1 2" key="1">
    <citation type="submission" date="2020-07" db="EMBL/GenBank/DDBJ databases">
        <title>Genomic diversity of species in the Neisseriaceae family.</title>
        <authorList>
            <person name="Vincent A.T."/>
            <person name="Bernet E."/>
            <person name="Veyrier F.J."/>
        </authorList>
    </citation>
    <scope>NUCLEOTIDE SEQUENCE [LARGE SCALE GENOMIC DNA]</scope>
    <source>
        <strain evidence="1 2">DSM 22244</strain>
    </source>
</reference>
<dbReference type="AlphaFoldDB" id="A0A7D7NB07"/>
<dbReference type="KEGG" id="nsg:H3L94_09070"/>